<evidence type="ECO:0000256" key="5">
    <source>
        <dbReference type="ARBA" id="ARBA00023180"/>
    </source>
</evidence>
<dbReference type="GO" id="GO:0016020">
    <property type="term" value="C:membrane"/>
    <property type="evidence" value="ECO:0007669"/>
    <property type="project" value="UniProtKB-SubCell"/>
</dbReference>
<dbReference type="InterPro" id="IPR001828">
    <property type="entry name" value="ANF_lig-bd_rcpt"/>
</dbReference>
<dbReference type="Gene3D" id="3.40.50.2300">
    <property type="match status" value="2"/>
</dbReference>
<accession>A0A1Y2HTN0</accession>
<name>A0A1Y2HTN0_9FUNG</name>
<dbReference type="InterPro" id="IPR028082">
    <property type="entry name" value="Peripla_BP_I"/>
</dbReference>
<dbReference type="Pfam" id="PF01094">
    <property type="entry name" value="ANF_receptor"/>
    <property type="match status" value="1"/>
</dbReference>
<dbReference type="EMBL" id="MCFL01000010">
    <property type="protein sequence ID" value="ORZ37950.1"/>
    <property type="molecule type" value="Genomic_DNA"/>
</dbReference>
<sequence>MPHVADVVRALKLAQPGLDQLRSNYSFEIEYVPTNNALPDASDALFRSVLRENALGIIGDYSNEFTIAQALSASHFRRYMCSGSATSDTLSTPGYKSFYRSIASESQQGVALAFFIRAMAWTRVNLVYHPDYRSAAERFIQQADQLGIAVSTTQTFSVDSRSDFSSHLSALINTGTLVHVLFATPASSLGILKAAKNVGLTGTGNTWLL</sequence>
<evidence type="ECO:0000313" key="7">
    <source>
        <dbReference type="EMBL" id="ORZ37950.1"/>
    </source>
</evidence>
<protein>
    <submittedName>
        <fullName evidence="7">Periplasmic binding protein-like I</fullName>
    </submittedName>
</protein>
<keyword evidence="4" id="KW-0472">Membrane</keyword>
<organism evidence="7 8">
    <name type="scientific">Catenaria anguillulae PL171</name>
    <dbReference type="NCBI Taxonomy" id="765915"/>
    <lineage>
        <taxon>Eukaryota</taxon>
        <taxon>Fungi</taxon>
        <taxon>Fungi incertae sedis</taxon>
        <taxon>Blastocladiomycota</taxon>
        <taxon>Blastocladiomycetes</taxon>
        <taxon>Blastocladiales</taxon>
        <taxon>Catenariaceae</taxon>
        <taxon>Catenaria</taxon>
    </lineage>
</organism>
<keyword evidence="5" id="KW-0325">Glycoprotein</keyword>
<keyword evidence="3" id="KW-1133">Transmembrane helix</keyword>
<reference evidence="7 8" key="1">
    <citation type="submission" date="2016-07" db="EMBL/GenBank/DDBJ databases">
        <title>Pervasive Adenine N6-methylation of Active Genes in Fungi.</title>
        <authorList>
            <consortium name="DOE Joint Genome Institute"/>
            <person name="Mondo S.J."/>
            <person name="Dannebaum R.O."/>
            <person name="Kuo R.C."/>
            <person name="Labutti K."/>
            <person name="Haridas S."/>
            <person name="Kuo A."/>
            <person name="Salamov A."/>
            <person name="Ahrendt S.R."/>
            <person name="Lipzen A."/>
            <person name="Sullivan W."/>
            <person name="Andreopoulos W.B."/>
            <person name="Clum A."/>
            <person name="Lindquist E."/>
            <person name="Daum C."/>
            <person name="Ramamoorthy G.K."/>
            <person name="Gryganskyi A."/>
            <person name="Culley D."/>
            <person name="Magnuson J.K."/>
            <person name="James T.Y."/>
            <person name="O'Malley M.A."/>
            <person name="Stajich J.E."/>
            <person name="Spatafora J.W."/>
            <person name="Visel A."/>
            <person name="Grigoriev I.V."/>
        </authorList>
    </citation>
    <scope>NUCLEOTIDE SEQUENCE [LARGE SCALE GENOMIC DNA]</scope>
    <source>
        <strain evidence="7 8">PL171</strain>
    </source>
</reference>
<comment type="caution">
    <text evidence="7">The sequence shown here is derived from an EMBL/GenBank/DDBJ whole genome shotgun (WGS) entry which is preliminary data.</text>
</comment>
<gene>
    <name evidence="7" type="ORF">BCR44DRAFT_1014502</name>
</gene>
<dbReference type="Proteomes" id="UP000193411">
    <property type="component" value="Unassembled WGS sequence"/>
</dbReference>
<proteinExistence type="predicted"/>
<feature type="domain" description="Receptor ligand binding region" evidence="6">
    <location>
        <begin position="23"/>
        <end position="208"/>
    </location>
</feature>
<evidence type="ECO:0000313" key="8">
    <source>
        <dbReference type="Proteomes" id="UP000193411"/>
    </source>
</evidence>
<dbReference type="InterPro" id="IPR050726">
    <property type="entry name" value="mGluR"/>
</dbReference>
<evidence type="ECO:0000256" key="4">
    <source>
        <dbReference type="ARBA" id="ARBA00023136"/>
    </source>
</evidence>
<evidence type="ECO:0000256" key="1">
    <source>
        <dbReference type="ARBA" id="ARBA00004370"/>
    </source>
</evidence>
<dbReference type="SUPFAM" id="SSF53822">
    <property type="entry name" value="Periplasmic binding protein-like I"/>
    <property type="match status" value="1"/>
</dbReference>
<keyword evidence="2" id="KW-0812">Transmembrane</keyword>
<keyword evidence="8" id="KW-1185">Reference proteome</keyword>
<evidence type="ECO:0000256" key="2">
    <source>
        <dbReference type="ARBA" id="ARBA00022692"/>
    </source>
</evidence>
<dbReference type="AlphaFoldDB" id="A0A1Y2HTN0"/>
<evidence type="ECO:0000256" key="3">
    <source>
        <dbReference type="ARBA" id="ARBA00022989"/>
    </source>
</evidence>
<dbReference type="OrthoDB" id="5597995at2759"/>
<evidence type="ECO:0000259" key="6">
    <source>
        <dbReference type="Pfam" id="PF01094"/>
    </source>
</evidence>
<comment type="subcellular location">
    <subcellularLocation>
        <location evidence="1">Membrane</location>
    </subcellularLocation>
</comment>
<dbReference type="PANTHER" id="PTHR24060">
    <property type="entry name" value="METABOTROPIC GLUTAMATE RECEPTOR"/>
    <property type="match status" value="1"/>
</dbReference>